<keyword evidence="3" id="KW-1185">Reference proteome</keyword>
<evidence type="ECO:0000313" key="3">
    <source>
        <dbReference type="Proteomes" id="UP000198287"/>
    </source>
</evidence>
<gene>
    <name evidence="2" type="ORF">Fcan01_03620</name>
</gene>
<sequence length="885" mass="97794">MMKPFLPLSEKTRMEMEGIYPFFTTTQNELLTAVFLMPEFIDDKKQQIFQVLRTIESRVSAELGKLRSKPKRATKFCMCMKRLILKLKTALDSLPDYEQLQAYPTLSLICTYFIDTILSSSLADQSLPKFVSSNLSSFLKTLFNHDLEYVLDVLVCSNVFEDSESKKGVGYYMLTESIMDGHLYTHDISSFAKYLAILSFINENTDDHTGIVKNTLQELNSSKSATLPRPNDMRAHLKEKYNISLGKRVTWMEIMTGIKQRKISNVTRRQRLIVVSGKPHNGDQKKKKRDMADEINEDLRVAPNKSTLNDGNETSTSMFFIDRGEQGDGDDYQVSSTIVDSAQYDQEERLSQKPSTSSQMTNKYSTSPMKSSGYSLLPAWNDMDEGDKVIQPPLLSLSLNQSPTSNRHKSLNVGNNKETYENGLPILSPRADFIDTNETSSSKSTPTRSARTTSPRKICAVTTFPAQVDSDSESDLEVVFEATAPPKKKSIGPSSTSKSGQSLKDVENDSDDNDESDGSDESRDFAPSESGEDEIPHYSPTDFGHRYEDDPVMLDNEENHHSEEEEDTTNNLPVGSNDDALESLEVQSTTSTVSLKVKSRGKQRKSKAIIDSDSDDGGMAELHNATSATTNDNNVQVTSSAYKGKTGEQSQLKEWNESSPEKKQKISLSDGEADDGDAENKDSSQLVSSPTLSRRPGSVIMISPSRKDVNSVSSSPTAKVEQSPPAPRRMRTRSGSAEKNEAELTSRSTIKRANNLSPLKEDEEIVIPPTRGRKPIVDKGSPVNTNGGGNATRGRKKPVASQKKVVPLPEVINEDDTIPPKRTRRGGKVGQAASEPSSPKNAAETETAAKRGPQKKLAPRVIVTPTRTTRSTLNRTRGVKKTTTA</sequence>
<feature type="compositionally biased region" description="Polar residues" evidence="1">
    <location>
        <begin position="624"/>
        <end position="653"/>
    </location>
</feature>
<feature type="compositionally biased region" description="Low complexity" evidence="1">
    <location>
        <begin position="864"/>
        <end position="876"/>
    </location>
</feature>
<feature type="compositionally biased region" description="Basic and acidic residues" evidence="1">
    <location>
        <begin position="654"/>
        <end position="664"/>
    </location>
</feature>
<feature type="compositionally biased region" description="Polar residues" evidence="1">
    <location>
        <begin position="745"/>
        <end position="757"/>
    </location>
</feature>
<proteinExistence type="predicted"/>
<protein>
    <submittedName>
        <fullName evidence="2">Uncharacterized protein</fullName>
    </submittedName>
</protein>
<feature type="compositionally biased region" description="Polar residues" evidence="1">
    <location>
        <begin position="492"/>
        <end position="502"/>
    </location>
</feature>
<feature type="compositionally biased region" description="Basic residues" evidence="1">
    <location>
        <begin position="597"/>
        <end position="607"/>
    </location>
</feature>
<feature type="compositionally biased region" description="Polar residues" evidence="1">
    <location>
        <begin position="683"/>
        <end position="692"/>
    </location>
</feature>
<feature type="compositionally biased region" description="Acidic residues" evidence="1">
    <location>
        <begin position="508"/>
        <end position="519"/>
    </location>
</feature>
<accession>A0A226F5G5</accession>
<evidence type="ECO:0000313" key="2">
    <source>
        <dbReference type="EMBL" id="OXA64590.1"/>
    </source>
</evidence>
<feature type="region of interest" description="Disordered" evidence="1">
    <location>
        <begin position="397"/>
        <end position="456"/>
    </location>
</feature>
<comment type="caution">
    <text evidence="2">The sequence shown here is derived from an EMBL/GenBank/DDBJ whole genome shotgun (WGS) entry which is preliminary data.</text>
</comment>
<feature type="compositionally biased region" description="Low complexity" evidence="1">
    <location>
        <begin position="439"/>
        <end position="456"/>
    </location>
</feature>
<dbReference type="EMBL" id="LNIX01000001">
    <property type="protein sequence ID" value="OXA64590.1"/>
    <property type="molecule type" value="Genomic_DNA"/>
</dbReference>
<feature type="region of interest" description="Disordered" evidence="1">
    <location>
        <begin position="484"/>
        <end position="885"/>
    </location>
</feature>
<dbReference type="AlphaFoldDB" id="A0A226F5G5"/>
<organism evidence="2 3">
    <name type="scientific">Folsomia candida</name>
    <name type="common">Springtail</name>
    <dbReference type="NCBI Taxonomy" id="158441"/>
    <lineage>
        <taxon>Eukaryota</taxon>
        <taxon>Metazoa</taxon>
        <taxon>Ecdysozoa</taxon>
        <taxon>Arthropoda</taxon>
        <taxon>Hexapoda</taxon>
        <taxon>Collembola</taxon>
        <taxon>Entomobryomorpha</taxon>
        <taxon>Isotomoidea</taxon>
        <taxon>Isotomidae</taxon>
        <taxon>Proisotominae</taxon>
        <taxon>Folsomia</taxon>
    </lineage>
</organism>
<evidence type="ECO:0000256" key="1">
    <source>
        <dbReference type="SAM" id="MobiDB-lite"/>
    </source>
</evidence>
<feature type="compositionally biased region" description="Polar residues" evidence="1">
    <location>
        <begin position="352"/>
        <end position="371"/>
    </location>
</feature>
<name>A0A226F5G5_FOLCA</name>
<dbReference type="Proteomes" id="UP000198287">
    <property type="component" value="Unassembled WGS sequence"/>
</dbReference>
<feature type="region of interest" description="Disordered" evidence="1">
    <location>
        <begin position="340"/>
        <end position="371"/>
    </location>
</feature>
<reference evidence="2 3" key="1">
    <citation type="submission" date="2015-12" db="EMBL/GenBank/DDBJ databases">
        <title>The genome of Folsomia candida.</title>
        <authorList>
            <person name="Faddeeva A."/>
            <person name="Derks M.F."/>
            <person name="Anvar Y."/>
            <person name="Smit S."/>
            <person name="Van Straalen N."/>
            <person name="Roelofs D."/>
        </authorList>
    </citation>
    <scope>NUCLEOTIDE SEQUENCE [LARGE SCALE GENOMIC DNA]</scope>
    <source>
        <strain evidence="2 3">VU population</strain>
        <tissue evidence="2">Whole body</tissue>
    </source>
</reference>